<dbReference type="EMBL" id="JAMJEV010000005">
    <property type="protein sequence ID" value="MDO0822752.1"/>
    <property type="molecule type" value="Genomic_DNA"/>
</dbReference>
<dbReference type="SUPFAM" id="SSF54106">
    <property type="entry name" value="LysM domain"/>
    <property type="match status" value="1"/>
</dbReference>
<name>A0ABT8QPI3_9FIRM</name>
<dbReference type="Proteomes" id="UP001176021">
    <property type="component" value="Unassembled WGS sequence"/>
</dbReference>
<reference evidence="2" key="1">
    <citation type="submission" date="2022-05" db="EMBL/GenBank/DDBJ databases">
        <title>Expanded diversity of anoxic marine methylotrophy in a Black Sea sulfate reducing microorganism.</title>
        <authorList>
            <person name="Fischer P.Q."/>
            <person name="Stams A.J.M."/>
            <person name="Villanueva L."/>
            <person name="Sousa D.Z."/>
        </authorList>
    </citation>
    <scope>NUCLEOTIDE SEQUENCE</scope>
    <source>
        <strain evidence="2">P130</strain>
    </source>
</reference>
<comment type="caution">
    <text evidence="2">The sequence shown here is derived from an EMBL/GenBank/DDBJ whole genome shotgun (WGS) entry which is preliminary data.</text>
</comment>
<organism evidence="2 3">
    <name type="scientific">Desulfosporosinus nitroreducens</name>
    <dbReference type="NCBI Taxonomy" id="2018668"/>
    <lineage>
        <taxon>Bacteria</taxon>
        <taxon>Bacillati</taxon>
        <taxon>Bacillota</taxon>
        <taxon>Clostridia</taxon>
        <taxon>Eubacteriales</taxon>
        <taxon>Desulfitobacteriaceae</taxon>
        <taxon>Desulfosporosinus</taxon>
    </lineage>
</organism>
<dbReference type="InterPro" id="IPR018392">
    <property type="entry name" value="LysM"/>
</dbReference>
<dbReference type="RefSeq" id="WP_252472608.1">
    <property type="nucleotide sequence ID" value="NZ_JAMHFY010000029.1"/>
</dbReference>
<dbReference type="SMART" id="SM00257">
    <property type="entry name" value="LysM"/>
    <property type="match status" value="1"/>
</dbReference>
<dbReference type="Pfam" id="PF01476">
    <property type="entry name" value="LysM"/>
    <property type="match status" value="1"/>
</dbReference>
<keyword evidence="3" id="KW-1185">Reference proteome</keyword>
<sequence length="47" mass="5523">MFHTVKSGDTLWKIAHHHHTSVHHLLHKNPSIKNPDLIYVGQRIKIH</sequence>
<dbReference type="PROSITE" id="PS51782">
    <property type="entry name" value="LYSM"/>
    <property type="match status" value="1"/>
</dbReference>
<feature type="domain" description="LysM" evidence="1">
    <location>
        <begin position="1"/>
        <end position="46"/>
    </location>
</feature>
<protein>
    <submittedName>
        <fullName evidence="2">LysM peptidoglycan-binding domain-containing protein</fullName>
    </submittedName>
</protein>
<gene>
    <name evidence="2" type="ORF">M8H41_07800</name>
</gene>
<evidence type="ECO:0000313" key="2">
    <source>
        <dbReference type="EMBL" id="MDO0822752.1"/>
    </source>
</evidence>
<dbReference type="CDD" id="cd00118">
    <property type="entry name" value="LysM"/>
    <property type="match status" value="1"/>
</dbReference>
<proteinExistence type="predicted"/>
<dbReference type="InterPro" id="IPR036779">
    <property type="entry name" value="LysM_dom_sf"/>
</dbReference>
<dbReference type="Gene3D" id="3.10.350.10">
    <property type="entry name" value="LysM domain"/>
    <property type="match status" value="1"/>
</dbReference>
<evidence type="ECO:0000313" key="3">
    <source>
        <dbReference type="Proteomes" id="UP001176021"/>
    </source>
</evidence>
<evidence type="ECO:0000259" key="1">
    <source>
        <dbReference type="PROSITE" id="PS51782"/>
    </source>
</evidence>
<accession>A0ABT8QPI3</accession>